<organism evidence="1 2">
    <name type="scientific">Ancylostoma duodenale</name>
    <dbReference type="NCBI Taxonomy" id="51022"/>
    <lineage>
        <taxon>Eukaryota</taxon>
        <taxon>Metazoa</taxon>
        <taxon>Ecdysozoa</taxon>
        <taxon>Nematoda</taxon>
        <taxon>Chromadorea</taxon>
        <taxon>Rhabditida</taxon>
        <taxon>Rhabditina</taxon>
        <taxon>Rhabditomorpha</taxon>
        <taxon>Strongyloidea</taxon>
        <taxon>Ancylostomatidae</taxon>
        <taxon>Ancylostomatinae</taxon>
        <taxon>Ancylostoma</taxon>
    </lineage>
</organism>
<name>A0A0C2BUX9_9BILA</name>
<dbReference type="OrthoDB" id="5871295at2759"/>
<gene>
    <name evidence="1" type="ORF">ANCDUO_22187</name>
</gene>
<dbReference type="EMBL" id="KN766450">
    <property type="protein sequence ID" value="KIH47748.1"/>
    <property type="molecule type" value="Genomic_DNA"/>
</dbReference>
<accession>A0A0C2BUX9</accession>
<evidence type="ECO:0000313" key="1">
    <source>
        <dbReference type="EMBL" id="KIH47748.1"/>
    </source>
</evidence>
<sequence length="76" mass="8303">MIGDGDRGGLTPRSLLASANMVRQQSDTTGVRRLVRGVAIEDDRPQTSQNDQLTCLMCECRENSSESRATNLFSSV</sequence>
<dbReference type="Proteomes" id="UP000054047">
    <property type="component" value="Unassembled WGS sequence"/>
</dbReference>
<reference evidence="1 2" key="1">
    <citation type="submission" date="2013-12" db="EMBL/GenBank/DDBJ databases">
        <title>Draft genome of the parsitic nematode Ancylostoma duodenale.</title>
        <authorList>
            <person name="Mitreva M."/>
        </authorList>
    </citation>
    <scope>NUCLEOTIDE SEQUENCE [LARGE SCALE GENOMIC DNA]</scope>
    <source>
        <strain evidence="1 2">Zhejiang</strain>
    </source>
</reference>
<dbReference type="AlphaFoldDB" id="A0A0C2BUX9"/>
<evidence type="ECO:0000313" key="2">
    <source>
        <dbReference type="Proteomes" id="UP000054047"/>
    </source>
</evidence>
<proteinExistence type="predicted"/>
<keyword evidence="2" id="KW-1185">Reference proteome</keyword>
<protein>
    <submittedName>
        <fullName evidence="1">Uncharacterized protein</fullName>
    </submittedName>
</protein>